<comment type="similarity">
    <text evidence="4">Belongs to the WhiA family.</text>
</comment>
<keyword evidence="3 4" id="KW-0131">Cell cycle</keyword>
<dbReference type="GO" id="GO:0043937">
    <property type="term" value="P:regulation of sporulation"/>
    <property type="evidence" value="ECO:0007669"/>
    <property type="project" value="InterPro"/>
</dbReference>
<accession>A0A923HRG4</accession>
<evidence type="ECO:0000256" key="4">
    <source>
        <dbReference type="HAMAP-Rule" id="MF_01420"/>
    </source>
</evidence>
<proteinExistence type="inferred from homology"/>
<dbReference type="AlphaFoldDB" id="A0A923HRG4"/>
<feature type="domain" description="Sporulation transcription regulator WhiA N-terminal" evidence="6">
    <location>
        <begin position="21"/>
        <end position="107"/>
    </location>
</feature>
<evidence type="ECO:0000256" key="1">
    <source>
        <dbReference type="ARBA" id="ARBA00022618"/>
    </source>
</evidence>
<keyword evidence="1 4" id="KW-0132">Cell division</keyword>
<keyword evidence="9" id="KW-1185">Reference proteome</keyword>
<dbReference type="NCBIfam" id="TIGR00647">
    <property type="entry name" value="DNA_bind_WhiA"/>
    <property type="match status" value="1"/>
</dbReference>
<evidence type="ECO:0000259" key="6">
    <source>
        <dbReference type="Pfam" id="PF10298"/>
    </source>
</evidence>
<dbReference type="Proteomes" id="UP000616595">
    <property type="component" value="Unassembled WGS sequence"/>
</dbReference>
<organism evidence="8 9">
    <name type="scientific">Acetobacterium paludosum</name>
    <dbReference type="NCBI Taxonomy" id="52693"/>
    <lineage>
        <taxon>Bacteria</taxon>
        <taxon>Bacillati</taxon>
        <taxon>Bacillota</taxon>
        <taxon>Clostridia</taxon>
        <taxon>Eubacteriales</taxon>
        <taxon>Eubacteriaceae</taxon>
        <taxon>Acetobacterium</taxon>
    </lineage>
</organism>
<feature type="domain" description="WhiA LAGLIDADG-like" evidence="7">
    <location>
        <begin position="133"/>
        <end position="162"/>
    </location>
</feature>
<keyword evidence="2 4" id="KW-0238">DNA-binding</keyword>
<gene>
    <name evidence="4 8" type="primary">whiA</name>
    <name evidence="8" type="ORF">GH810_03290</name>
</gene>
<protein>
    <recommendedName>
        <fullName evidence="4">Probable cell division protein WhiA</fullName>
    </recommendedName>
</protein>
<dbReference type="Pfam" id="PF02650">
    <property type="entry name" value="HTH_WhiA"/>
    <property type="match status" value="1"/>
</dbReference>
<dbReference type="InterPro" id="IPR027434">
    <property type="entry name" value="Homing_endonucl"/>
</dbReference>
<comment type="function">
    <text evidence="4">Involved in cell division and chromosome segregation.</text>
</comment>
<evidence type="ECO:0000259" key="5">
    <source>
        <dbReference type="Pfam" id="PF02650"/>
    </source>
</evidence>
<evidence type="ECO:0000259" key="7">
    <source>
        <dbReference type="Pfam" id="PF14527"/>
    </source>
</evidence>
<dbReference type="GO" id="GO:0003677">
    <property type="term" value="F:DNA binding"/>
    <property type="evidence" value="ECO:0007669"/>
    <property type="project" value="UniProtKB-UniRule"/>
</dbReference>
<dbReference type="OrthoDB" id="401278at2"/>
<evidence type="ECO:0000256" key="3">
    <source>
        <dbReference type="ARBA" id="ARBA00023306"/>
    </source>
</evidence>
<dbReference type="InterPro" id="IPR018478">
    <property type="entry name" value="Sporu_reg_WhiA_N_dom"/>
</dbReference>
<name>A0A923HRG4_9FIRM</name>
<evidence type="ECO:0000256" key="2">
    <source>
        <dbReference type="ARBA" id="ARBA00023125"/>
    </source>
</evidence>
<dbReference type="Pfam" id="PF10298">
    <property type="entry name" value="WhiA_N"/>
    <property type="match status" value="1"/>
</dbReference>
<comment type="caution">
    <text evidence="8">The sequence shown here is derived from an EMBL/GenBank/DDBJ whole genome shotgun (WGS) entry which is preliminary data.</text>
</comment>
<feature type="domain" description="WhiA LAGLIDADG-like" evidence="7">
    <location>
        <begin position="181"/>
        <end position="242"/>
    </location>
</feature>
<dbReference type="Pfam" id="PF14527">
    <property type="entry name" value="LAGLIDADG_WhiA"/>
    <property type="match status" value="2"/>
</dbReference>
<sequence>MTFSAILKKDISKLPFGSKASRQAELSGIIGAVATIIVDVAGDMSISIKTENPSVAARTYQLIKGLFQTKPKIKIEKTKKFKEHRAYNVLIEDPKMAKRILGDCEILSFNNLGQAFFANQVPEKFKKQATQTKAYIRGAFLGCGSVSNPEKTYHLELVGKKTAIQSKTNDRSLTGNIEQCALLESIKEILNDFGIKSNLIHRKAHWVLYLKEGGSVADFLNVIGAHRGLLEMENIRIIKEMRNDVNRQVNCETANLNKTVIAAYDQVAAILVIKEKIGLRNLPQNLYDIAELRLNYPDASIKELGERLDPPVGKSGVYHRLKKLSQIAEDLKLK</sequence>
<evidence type="ECO:0000313" key="8">
    <source>
        <dbReference type="EMBL" id="MBC3887333.1"/>
    </source>
</evidence>
<dbReference type="Gene3D" id="3.10.28.10">
    <property type="entry name" value="Homing endonucleases"/>
    <property type="match status" value="1"/>
</dbReference>
<reference evidence="8" key="1">
    <citation type="submission" date="2019-10" db="EMBL/GenBank/DDBJ databases">
        <authorList>
            <person name="Ross D.E."/>
            <person name="Gulliver D."/>
        </authorList>
    </citation>
    <scope>NUCLEOTIDE SEQUENCE</scope>
    <source>
        <strain evidence="8">DER-2019</strain>
    </source>
</reference>
<dbReference type="EMBL" id="WJBD01000002">
    <property type="protein sequence ID" value="MBC3887333.1"/>
    <property type="molecule type" value="Genomic_DNA"/>
</dbReference>
<dbReference type="SUPFAM" id="SSF55608">
    <property type="entry name" value="Homing endonucleases"/>
    <property type="match status" value="1"/>
</dbReference>
<dbReference type="InterPro" id="IPR023054">
    <property type="entry name" value="Sporulation_regulator_WhiA_C"/>
</dbReference>
<dbReference type="PANTHER" id="PTHR37307:SF1">
    <property type="entry name" value="CELL DIVISION PROTEIN WHIA-RELATED"/>
    <property type="match status" value="1"/>
</dbReference>
<dbReference type="InterPro" id="IPR039518">
    <property type="entry name" value="WhiA_LAGLIDADG_dom"/>
</dbReference>
<dbReference type="HAMAP" id="MF_01420">
    <property type="entry name" value="HTH_type_WhiA"/>
    <property type="match status" value="1"/>
</dbReference>
<dbReference type="PANTHER" id="PTHR37307">
    <property type="entry name" value="CELL DIVISION PROTEIN WHIA-RELATED"/>
    <property type="match status" value="1"/>
</dbReference>
<dbReference type="InterPro" id="IPR003802">
    <property type="entry name" value="Sporulation_regulator_WhiA"/>
</dbReference>
<dbReference type="GO" id="GO:0051301">
    <property type="term" value="P:cell division"/>
    <property type="evidence" value="ECO:0007669"/>
    <property type="project" value="UniProtKB-UniRule"/>
</dbReference>
<feature type="domain" description="Sporulation regulator WhiA C-terminal" evidence="5">
    <location>
        <begin position="245"/>
        <end position="328"/>
    </location>
</feature>
<reference evidence="8" key="2">
    <citation type="submission" date="2020-10" db="EMBL/GenBank/DDBJ databases">
        <title>Comparative genomics of the Acetobacterium genus.</title>
        <authorList>
            <person name="Marshall C."/>
            <person name="May H."/>
            <person name="Norman S."/>
        </authorList>
    </citation>
    <scope>NUCLEOTIDE SEQUENCE</scope>
    <source>
        <strain evidence="8">DER-2019</strain>
    </source>
</reference>
<evidence type="ECO:0000313" key="9">
    <source>
        <dbReference type="Proteomes" id="UP000616595"/>
    </source>
</evidence>